<gene>
    <name evidence="1" type="ORF">EMEDMD4_570237</name>
</gene>
<organism evidence="1">
    <name type="scientific">Sinorhizobium medicae</name>
    <dbReference type="NCBI Taxonomy" id="110321"/>
    <lineage>
        <taxon>Bacteria</taxon>
        <taxon>Pseudomonadati</taxon>
        <taxon>Pseudomonadota</taxon>
        <taxon>Alphaproteobacteria</taxon>
        <taxon>Hyphomicrobiales</taxon>
        <taxon>Rhizobiaceae</taxon>
        <taxon>Sinorhizobium/Ensifer group</taxon>
        <taxon>Sinorhizobium</taxon>
    </lineage>
</organism>
<dbReference type="EMBL" id="CABFNB010000125">
    <property type="protein sequence ID" value="VTZ64357.1"/>
    <property type="molecule type" value="Genomic_DNA"/>
</dbReference>
<reference evidence="1" key="1">
    <citation type="submission" date="2019-06" db="EMBL/GenBank/DDBJ databases">
        <authorList>
            <person name="Le Quere A."/>
            <person name="Colella S."/>
        </authorList>
    </citation>
    <scope>NUCLEOTIDE SEQUENCE</scope>
    <source>
        <strain evidence="1">EmedicaeMD41</strain>
    </source>
</reference>
<dbReference type="AlphaFoldDB" id="A0A508X4B2"/>
<proteinExistence type="predicted"/>
<name>A0A508X4B2_9HYPH</name>
<evidence type="ECO:0000313" key="1">
    <source>
        <dbReference type="EMBL" id="VTZ64357.1"/>
    </source>
</evidence>
<protein>
    <submittedName>
        <fullName evidence="1">Uncharacterized protein</fullName>
    </submittedName>
</protein>
<accession>A0A508X4B2</accession>
<dbReference type="Proteomes" id="UP000507954">
    <property type="component" value="Unassembled WGS sequence"/>
</dbReference>
<sequence length="68" mass="6764">MAELGHLGLDAGSVAANIAADVTADTPVFRGRVASNGLDVAKVSALAGQSVPLSGALTIDARFCLSRP</sequence>